<evidence type="ECO:0000256" key="8">
    <source>
        <dbReference type="ARBA" id="ARBA00023136"/>
    </source>
</evidence>
<evidence type="ECO:0000256" key="5">
    <source>
        <dbReference type="ARBA" id="ARBA00022519"/>
    </source>
</evidence>
<feature type="transmembrane region" description="Helical" evidence="9">
    <location>
        <begin position="37"/>
        <end position="58"/>
    </location>
</feature>
<name>A0A934WHQ9_9RHOB</name>
<evidence type="ECO:0000256" key="2">
    <source>
        <dbReference type="ARBA" id="ARBA00009477"/>
    </source>
</evidence>
<dbReference type="NCBIfam" id="TIGR01843">
    <property type="entry name" value="type_I_hlyD"/>
    <property type="match status" value="1"/>
</dbReference>
<protein>
    <recommendedName>
        <fullName evidence="9">Membrane fusion protein (MFP) family protein</fullName>
    </recommendedName>
</protein>
<dbReference type="PROSITE" id="PS00543">
    <property type="entry name" value="HLYD_FAMILY"/>
    <property type="match status" value="1"/>
</dbReference>
<comment type="caution">
    <text evidence="13">The sequence shown here is derived from an EMBL/GenBank/DDBJ whole genome shotgun (WGS) entry which is preliminary data.</text>
</comment>
<sequence>MTTLVHPHPAPGRGRRSRGDALLAHATLLEERAAPALLRWTAVAVLALVLAFLAWAALAPLSELVRAEGEVEARVPLQRVQHLEGGIVAELLVTDGQQVRADEPILRLDTRALMAEHAQLQVRARALALDLERLEALLSGRPPRFDAVDGATPAMLAAQTALFEGQRSAEATRRSVLDSQIATARAGIVNLDRLLGDARLRLAMVEEERGMRRDLARTGVHSRMHVIEVDLRHSSAESEVRRLEGEGERLARSIAETGQRLAELAAHSRADHLSQRAVALREAAELQEAMARLEDRITRTVVRAPTAGVVLVAFAGTVGGVIAPGADVARIAPDGTTMRIRARIAPGDIGMVAAGDTVRLRFPAFDFAQLAPLAGRVEAILPGLAADATGRPHYTAFIRLEEDSTLGGAGLQLLPGMAAQVDIVVGDRTLLDYLFRPLRHMRERLFTQP</sequence>
<dbReference type="Proteomes" id="UP000706333">
    <property type="component" value="Unassembled WGS sequence"/>
</dbReference>
<reference evidence="13" key="2">
    <citation type="journal article" date="2020" name="Microorganisms">
        <title>Osmotic Adaptation and Compatible Solute Biosynthesis of Phototrophic Bacteria as Revealed from Genome Analyses.</title>
        <authorList>
            <person name="Imhoff J.F."/>
            <person name="Rahn T."/>
            <person name="Kunzel S."/>
            <person name="Keller A."/>
            <person name="Neulinger S.C."/>
        </authorList>
    </citation>
    <scope>NUCLEOTIDE SEQUENCE</scope>
    <source>
        <strain evidence="13">LMG 28126</strain>
    </source>
</reference>
<organism evidence="13 14">
    <name type="scientific">Rhodobaculum claviforme</name>
    <dbReference type="NCBI Taxonomy" id="1549854"/>
    <lineage>
        <taxon>Bacteria</taxon>
        <taxon>Pseudomonadati</taxon>
        <taxon>Pseudomonadota</taxon>
        <taxon>Alphaproteobacteria</taxon>
        <taxon>Rhodobacterales</taxon>
        <taxon>Paracoccaceae</taxon>
        <taxon>Rhodobaculum</taxon>
    </lineage>
</organism>
<evidence type="ECO:0000259" key="11">
    <source>
        <dbReference type="Pfam" id="PF25994"/>
    </source>
</evidence>
<dbReference type="InterPro" id="IPR050739">
    <property type="entry name" value="MFP"/>
</dbReference>
<keyword evidence="7 9" id="KW-1133">Transmembrane helix</keyword>
<dbReference type="Gene3D" id="2.40.30.170">
    <property type="match status" value="1"/>
</dbReference>
<evidence type="ECO:0000256" key="4">
    <source>
        <dbReference type="ARBA" id="ARBA00022475"/>
    </source>
</evidence>
<dbReference type="AlphaFoldDB" id="A0A934WHQ9"/>
<feature type="domain" description="AprE-like long alpha-helical hairpin" evidence="11">
    <location>
        <begin position="115"/>
        <end position="296"/>
    </location>
</feature>
<proteinExistence type="inferred from homology"/>
<keyword evidence="8 9" id="KW-0472">Membrane</keyword>
<dbReference type="SUPFAM" id="SSF111369">
    <property type="entry name" value="HlyD-like secretion proteins"/>
    <property type="match status" value="1"/>
</dbReference>
<evidence type="ECO:0000256" key="1">
    <source>
        <dbReference type="ARBA" id="ARBA00004377"/>
    </source>
</evidence>
<dbReference type="EMBL" id="NHSD01000098">
    <property type="protein sequence ID" value="MBK5926099.1"/>
    <property type="molecule type" value="Genomic_DNA"/>
</dbReference>
<reference evidence="13" key="1">
    <citation type="submission" date="2017-05" db="EMBL/GenBank/DDBJ databases">
        <authorList>
            <person name="Imhoff J.F."/>
            <person name="Rahn T."/>
            <person name="Kuenzel S."/>
            <person name="Neulinger S.C."/>
        </authorList>
    </citation>
    <scope>NUCLEOTIDE SEQUENCE</scope>
    <source>
        <strain evidence="13">LMG 28126</strain>
    </source>
</reference>
<evidence type="ECO:0000313" key="13">
    <source>
        <dbReference type="EMBL" id="MBK5926099.1"/>
    </source>
</evidence>
<feature type="coiled-coil region" evidence="10">
    <location>
        <begin position="276"/>
        <end position="303"/>
    </location>
</feature>
<keyword evidence="14" id="KW-1185">Reference proteome</keyword>
<evidence type="ECO:0000256" key="7">
    <source>
        <dbReference type="ARBA" id="ARBA00022989"/>
    </source>
</evidence>
<evidence type="ECO:0000256" key="9">
    <source>
        <dbReference type="RuleBase" id="RU365093"/>
    </source>
</evidence>
<dbReference type="PANTHER" id="PTHR30386:SF26">
    <property type="entry name" value="TRANSPORT PROTEIN COMB"/>
    <property type="match status" value="1"/>
</dbReference>
<dbReference type="InterPro" id="IPR058982">
    <property type="entry name" value="Beta-barrel_AprE"/>
</dbReference>
<dbReference type="RefSeq" id="WP_201155623.1">
    <property type="nucleotide sequence ID" value="NZ_NHSD01000098.1"/>
</dbReference>
<accession>A0A934WHQ9</accession>
<keyword evidence="3 9" id="KW-0813">Transport</keyword>
<dbReference type="PRINTS" id="PR01490">
    <property type="entry name" value="RTXTOXIND"/>
</dbReference>
<keyword evidence="4 9" id="KW-1003">Cell membrane</keyword>
<evidence type="ECO:0000256" key="10">
    <source>
        <dbReference type="SAM" id="Coils"/>
    </source>
</evidence>
<evidence type="ECO:0000256" key="3">
    <source>
        <dbReference type="ARBA" id="ARBA00022448"/>
    </source>
</evidence>
<keyword evidence="5 9" id="KW-0997">Cell inner membrane</keyword>
<gene>
    <name evidence="13" type="ORF">CCR87_01800</name>
</gene>
<dbReference type="InterPro" id="IPR058781">
    <property type="entry name" value="HH_AprE-like"/>
</dbReference>
<dbReference type="PANTHER" id="PTHR30386">
    <property type="entry name" value="MEMBRANE FUSION SUBUNIT OF EMRAB-TOLC MULTIDRUG EFFLUX PUMP"/>
    <property type="match status" value="1"/>
</dbReference>
<comment type="subcellular location">
    <subcellularLocation>
        <location evidence="1 9">Cell inner membrane</location>
        <topology evidence="1 9">Single-pass membrane protein</topology>
    </subcellularLocation>
</comment>
<keyword evidence="10" id="KW-0175">Coiled coil</keyword>
<dbReference type="InterPro" id="IPR006144">
    <property type="entry name" value="Secretion_HlyD_CS"/>
</dbReference>
<dbReference type="GO" id="GO:0005886">
    <property type="term" value="C:plasma membrane"/>
    <property type="evidence" value="ECO:0007669"/>
    <property type="project" value="UniProtKB-SubCell"/>
</dbReference>
<comment type="similarity">
    <text evidence="2 9">Belongs to the membrane fusion protein (MFP) (TC 8.A.1) family.</text>
</comment>
<evidence type="ECO:0000256" key="6">
    <source>
        <dbReference type="ARBA" id="ARBA00022692"/>
    </source>
</evidence>
<dbReference type="InterPro" id="IPR010129">
    <property type="entry name" value="T1SS_HlyD"/>
</dbReference>
<dbReference type="Pfam" id="PF26002">
    <property type="entry name" value="Beta-barrel_AprE"/>
    <property type="match status" value="1"/>
</dbReference>
<evidence type="ECO:0000259" key="12">
    <source>
        <dbReference type="Pfam" id="PF26002"/>
    </source>
</evidence>
<keyword evidence="6 9" id="KW-0812">Transmembrane</keyword>
<dbReference type="Pfam" id="PF25994">
    <property type="entry name" value="HH_AprE"/>
    <property type="match status" value="1"/>
</dbReference>
<evidence type="ECO:0000313" key="14">
    <source>
        <dbReference type="Proteomes" id="UP000706333"/>
    </source>
</evidence>
<feature type="domain" description="AprE-like beta-barrel" evidence="12">
    <location>
        <begin position="339"/>
        <end position="426"/>
    </location>
</feature>
<dbReference type="GO" id="GO:0009306">
    <property type="term" value="P:protein secretion"/>
    <property type="evidence" value="ECO:0007669"/>
    <property type="project" value="InterPro"/>
</dbReference>